<dbReference type="SUPFAM" id="SSF52777">
    <property type="entry name" value="CoA-dependent acyltransferases"/>
    <property type="match status" value="2"/>
</dbReference>
<dbReference type="PROSITE" id="PS50075">
    <property type="entry name" value="CARRIER"/>
    <property type="match status" value="1"/>
</dbReference>
<dbReference type="Pfam" id="PF00501">
    <property type="entry name" value="AMP-binding"/>
    <property type="match status" value="1"/>
</dbReference>
<reference evidence="2 3" key="1">
    <citation type="submission" date="2019-09" db="EMBL/GenBank/DDBJ databases">
        <title>Draft genome sequencing and comparative genomics of hatchery-associated Vibrios.</title>
        <authorList>
            <person name="Kehlet-Delgado H."/>
            <person name="Mueller R.S."/>
        </authorList>
    </citation>
    <scope>NUCLEOTIDE SEQUENCE [LARGE SCALE GENOMIC DNA]</scope>
    <source>
        <strain evidence="2 3">09-121-3</strain>
    </source>
</reference>
<dbReference type="RefSeq" id="WP_171353124.1">
    <property type="nucleotide sequence ID" value="NZ_VTXP01000008.1"/>
</dbReference>
<proteinExistence type="predicted"/>
<dbReference type="InterPro" id="IPR020845">
    <property type="entry name" value="AMP-binding_CS"/>
</dbReference>
<dbReference type="InterPro" id="IPR045851">
    <property type="entry name" value="AMP-bd_C_sf"/>
</dbReference>
<dbReference type="Gene3D" id="3.40.50.12780">
    <property type="entry name" value="N-terminal domain of ligase-like"/>
    <property type="match status" value="1"/>
</dbReference>
<organism evidence="2 3">
    <name type="scientific">Vibrio coralliilyticus</name>
    <dbReference type="NCBI Taxonomy" id="190893"/>
    <lineage>
        <taxon>Bacteria</taxon>
        <taxon>Pseudomonadati</taxon>
        <taxon>Pseudomonadota</taxon>
        <taxon>Gammaproteobacteria</taxon>
        <taxon>Vibrionales</taxon>
        <taxon>Vibrionaceae</taxon>
        <taxon>Vibrio</taxon>
    </lineage>
</organism>
<dbReference type="Pfam" id="PF00975">
    <property type="entry name" value="Thioesterase"/>
    <property type="match status" value="1"/>
</dbReference>
<dbReference type="InterPro" id="IPR036736">
    <property type="entry name" value="ACP-like_sf"/>
</dbReference>
<dbReference type="Gene3D" id="3.30.300.30">
    <property type="match status" value="1"/>
</dbReference>
<evidence type="ECO:0000313" key="2">
    <source>
        <dbReference type="EMBL" id="NOJ24172.1"/>
    </source>
</evidence>
<sequence>MTNLVQAAIDRVQQLPPEKKQSVLANYPTVSSNQTALWYEMQINPLSTAYNLGVLWEWESGTRDLASLETAILGVVERNRILRSVFFPHEDDVYLLTLSPENSVIEYFDFDSEESMIERLQEIYATPFDLTSAYPARFYLCRVDEKQYLAGFFHHIVMDGVSIASLRAQLCQLLEEPERSSHLIDYVDYLFSNSAPLEDGSKLWNEYYQGFESEWLTFSDPAQPSFKGAQFVERAFDGWPRLADFTRENGLQTFTLLHHALAKTVHQLTGGYEFFVATTDQNRPVMELQETIGYFARTIKLKTRYSTLDTLPALRQFETENLQALSLPALSLHEVQQQARCVEMMQPYQLVLELQRIEDADQRTLKSTRLGQRSFKRAAKNDLSIFFYINGNQASISIEYNSDVYSASLVQRFMDCYHASLNAYTDVKCPAKPAFVYGDACEPVDVLDRLSQHISTASEQAAFLNEGTISYAQLAEQVEVLSGVINLNYNQDETVVVLAERTPSTLMALYAAWLTGRKGLLLPSDLPAARVAQMCEEVGARQLLSSASANDRKVYAGLTVLGTTEFTVNHEQRQYQPVPNDFGYVIYSSGSTGKPKGVNVTRASISNLATFLDDCYQGIERCALNADFSFDAAYQHLLMPLLGRAVYVLTKEERLDVGALKRVLKEHRIQSMDCTPSQLRLFFDAQLFEDLPDFKLMLVGGEKIDQTLLNEIARLPDIRFLNVYGPCECTVDVTCANLNEHSQEGELGQPITNTSIGIYTPEGKLCDVGETGEIVIFGAPVSQGYLSEDENHAFRDFVTLDGLSRGYATGDRGHIDASHGLWIAGRADNQVKVNGVRIELDELVSVAMQSTSVSRAYAVFDPDMKEIALFCSPKKKASELCEEQILTHMAKYLPSYMLPAQVHFMTTLPLTTSGKVDVQYLLEALKLSSKHCASERPSHLEPLAVVIERAALLSITSPDTNLLNAGLNSLKIFKVIRAIHEHYGVVLSIGDIIVNPTLTRLYELIQTKRDTLVEAKKGLMLLKTPRRTTSSRLVLFPPVGGGLNAYHSLIDKICPDIKVMGAEDDFDALTKAVNSFEQLCDHYADQVKREGVTPVDLAGWSYGGLLAFEVARKLRMSGFQVETVTLIDSLYTGQMVLPNNEQERILQSVVGGLIGSLKGAEDLVASMRVDTFGIVKILNKEYGIPISNSELSTLAKRVGWHRQLLANHSFSISPSPDFQIRSVWAKESKHSLTQDCIRWHTLNRKGGSEITLPGDHYSIIQQPILATILSGRDIKKEINA</sequence>
<dbReference type="Pfam" id="PF13193">
    <property type="entry name" value="AMP-binding_C"/>
    <property type="match status" value="1"/>
</dbReference>
<dbReference type="InterPro" id="IPR029058">
    <property type="entry name" value="AB_hydrolase_fold"/>
</dbReference>
<dbReference type="InterPro" id="IPR009081">
    <property type="entry name" value="PP-bd_ACP"/>
</dbReference>
<protein>
    <submittedName>
        <fullName evidence="2">AMP-binding protein</fullName>
    </submittedName>
</protein>
<name>A0AAP7DER2_9VIBR</name>
<dbReference type="GO" id="GO:0044550">
    <property type="term" value="P:secondary metabolite biosynthetic process"/>
    <property type="evidence" value="ECO:0007669"/>
    <property type="project" value="TreeGrafter"/>
</dbReference>
<dbReference type="InterPro" id="IPR001242">
    <property type="entry name" value="Condensation_dom"/>
</dbReference>
<comment type="caution">
    <text evidence="2">The sequence shown here is derived from an EMBL/GenBank/DDBJ whole genome shotgun (WGS) entry which is preliminary data.</text>
</comment>
<dbReference type="PANTHER" id="PTHR45527">
    <property type="entry name" value="NONRIBOSOMAL PEPTIDE SYNTHETASE"/>
    <property type="match status" value="1"/>
</dbReference>
<dbReference type="Pfam" id="PF00668">
    <property type="entry name" value="Condensation"/>
    <property type="match status" value="1"/>
</dbReference>
<dbReference type="Gene3D" id="3.40.50.1820">
    <property type="entry name" value="alpha/beta hydrolase"/>
    <property type="match status" value="1"/>
</dbReference>
<dbReference type="GO" id="GO:0005737">
    <property type="term" value="C:cytoplasm"/>
    <property type="evidence" value="ECO:0007669"/>
    <property type="project" value="TreeGrafter"/>
</dbReference>
<evidence type="ECO:0000259" key="1">
    <source>
        <dbReference type="PROSITE" id="PS50075"/>
    </source>
</evidence>
<dbReference type="Gene3D" id="1.10.1200.10">
    <property type="entry name" value="ACP-like"/>
    <property type="match status" value="1"/>
</dbReference>
<dbReference type="SUPFAM" id="SSF53474">
    <property type="entry name" value="alpha/beta-Hydrolases"/>
    <property type="match status" value="1"/>
</dbReference>
<dbReference type="InterPro" id="IPR001031">
    <property type="entry name" value="Thioesterase"/>
</dbReference>
<dbReference type="PROSITE" id="PS00455">
    <property type="entry name" value="AMP_BINDING"/>
    <property type="match status" value="1"/>
</dbReference>
<feature type="domain" description="Carrier" evidence="1">
    <location>
        <begin position="934"/>
        <end position="1009"/>
    </location>
</feature>
<evidence type="ECO:0000313" key="3">
    <source>
        <dbReference type="Proteomes" id="UP000576645"/>
    </source>
</evidence>
<dbReference type="Gene3D" id="3.30.559.10">
    <property type="entry name" value="Chloramphenicol acetyltransferase-like domain"/>
    <property type="match status" value="1"/>
</dbReference>
<dbReference type="PANTHER" id="PTHR45527:SF1">
    <property type="entry name" value="FATTY ACID SYNTHASE"/>
    <property type="match status" value="1"/>
</dbReference>
<dbReference type="Gene3D" id="3.30.559.30">
    <property type="entry name" value="Nonribosomal peptide synthetase, condensation domain"/>
    <property type="match status" value="1"/>
</dbReference>
<dbReference type="SUPFAM" id="SSF47336">
    <property type="entry name" value="ACP-like"/>
    <property type="match status" value="1"/>
</dbReference>
<dbReference type="GO" id="GO:0043041">
    <property type="term" value="P:amino acid activation for nonribosomal peptide biosynthetic process"/>
    <property type="evidence" value="ECO:0007669"/>
    <property type="project" value="TreeGrafter"/>
</dbReference>
<dbReference type="Pfam" id="PF00550">
    <property type="entry name" value="PP-binding"/>
    <property type="match status" value="1"/>
</dbReference>
<dbReference type="GO" id="GO:0031177">
    <property type="term" value="F:phosphopantetheine binding"/>
    <property type="evidence" value="ECO:0007669"/>
    <property type="project" value="TreeGrafter"/>
</dbReference>
<dbReference type="Proteomes" id="UP000576645">
    <property type="component" value="Unassembled WGS sequence"/>
</dbReference>
<dbReference type="InterPro" id="IPR042099">
    <property type="entry name" value="ANL_N_sf"/>
</dbReference>
<dbReference type="AlphaFoldDB" id="A0AAP7DER2"/>
<dbReference type="EMBL" id="VTXP01000008">
    <property type="protein sequence ID" value="NOJ24172.1"/>
    <property type="molecule type" value="Genomic_DNA"/>
</dbReference>
<dbReference type="InterPro" id="IPR023213">
    <property type="entry name" value="CAT-like_dom_sf"/>
</dbReference>
<dbReference type="SUPFAM" id="SSF56801">
    <property type="entry name" value="Acetyl-CoA synthetase-like"/>
    <property type="match status" value="1"/>
</dbReference>
<dbReference type="InterPro" id="IPR025110">
    <property type="entry name" value="AMP-bd_C"/>
</dbReference>
<dbReference type="InterPro" id="IPR000873">
    <property type="entry name" value="AMP-dep_synth/lig_dom"/>
</dbReference>
<dbReference type="GO" id="GO:0003824">
    <property type="term" value="F:catalytic activity"/>
    <property type="evidence" value="ECO:0007669"/>
    <property type="project" value="InterPro"/>
</dbReference>
<gene>
    <name evidence="2" type="ORF">F0238_15655</name>
</gene>
<accession>A0AAP7DER2</accession>